<evidence type="ECO:0000256" key="1">
    <source>
        <dbReference type="SAM" id="MobiDB-lite"/>
    </source>
</evidence>
<reference evidence="2 3" key="1">
    <citation type="submission" date="2024-01" db="EMBL/GenBank/DDBJ databases">
        <title>Genome assemblies of Stephania.</title>
        <authorList>
            <person name="Yang L."/>
        </authorList>
    </citation>
    <scope>NUCLEOTIDE SEQUENCE [LARGE SCALE GENOMIC DNA]</scope>
    <source>
        <strain evidence="2">QJT</strain>
        <tissue evidence="2">Leaf</tissue>
    </source>
</reference>
<comment type="caution">
    <text evidence="2">The sequence shown here is derived from an EMBL/GenBank/DDBJ whole genome shotgun (WGS) entry which is preliminary data.</text>
</comment>
<dbReference type="EMBL" id="JBBNAE010000002">
    <property type="protein sequence ID" value="KAK9145560.1"/>
    <property type="molecule type" value="Genomic_DNA"/>
</dbReference>
<organism evidence="2 3">
    <name type="scientific">Stephania japonica</name>
    <dbReference type="NCBI Taxonomy" id="461633"/>
    <lineage>
        <taxon>Eukaryota</taxon>
        <taxon>Viridiplantae</taxon>
        <taxon>Streptophyta</taxon>
        <taxon>Embryophyta</taxon>
        <taxon>Tracheophyta</taxon>
        <taxon>Spermatophyta</taxon>
        <taxon>Magnoliopsida</taxon>
        <taxon>Ranunculales</taxon>
        <taxon>Menispermaceae</taxon>
        <taxon>Menispermoideae</taxon>
        <taxon>Cissampelideae</taxon>
        <taxon>Stephania</taxon>
    </lineage>
</organism>
<gene>
    <name evidence="2" type="ORF">Sjap_005463</name>
</gene>
<proteinExistence type="predicted"/>
<keyword evidence="3" id="KW-1185">Reference proteome</keyword>
<accession>A0AAP0K6J7</accession>
<feature type="region of interest" description="Disordered" evidence="1">
    <location>
        <begin position="1"/>
        <end position="21"/>
    </location>
</feature>
<evidence type="ECO:0000313" key="3">
    <source>
        <dbReference type="Proteomes" id="UP001417504"/>
    </source>
</evidence>
<dbReference type="Proteomes" id="UP001417504">
    <property type="component" value="Unassembled WGS sequence"/>
</dbReference>
<protein>
    <submittedName>
        <fullName evidence="2">Uncharacterized protein</fullName>
    </submittedName>
</protein>
<name>A0AAP0K6J7_9MAGN</name>
<evidence type="ECO:0000313" key="2">
    <source>
        <dbReference type="EMBL" id="KAK9145560.1"/>
    </source>
</evidence>
<sequence>MRDRETERQRDRERQRDHLKMDEQICEVEEEADFDPSANPVDEENEEVEEIVGMDDDYDYHWFGFEVHSSKAKEWCESDAQVQAIPCDQSQDDLKCTPPRRRNGVIQMHKCKPSLVINHKIIVWFDVEKDDAGSIQCLKFLSEIGVCDGKLSYIEMTEEGNIEVWLLKSKSGDYDGGEFEWLKRCNLSLEEVFGEKWNVVSKFFWTRKTRTPTKAAKFSTKMCSICPLPYLDGEVVWFWMGFDYKEYCRNKLFFVNIRRRELKLFDGILCVERVFGAKWECGD</sequence>
<dbReference type="AlphaFoldDB" id="A0AAP0K6J7"/>